<feature type="domain" description="ABC3 transporter permease C-terminal" evidence="8">
    <location>
        <begin position="70"/>
        <end position="191"/>
    </location>
</feature>
<feature type="transmembrane region" description="Helical" evidence="7">
    <location>
        <begin position="210"/>
        <end position="230"/>
    </location>
</feature>
<evidence type="ECO:0000256" key="2">
    <source>
        <dbReference type="ARBA" id="ARBA00022475"/>
    </source>
</evidence>
<evidence type="ECO:0000256" key="3">
    <source>
        <dbReference type="ARBA" id="ARBA00022692"/>
    </source>
</evidence>
<evidence type="ECO:0000313" key="10">
    <source>
        <dbReference type="Proteomes" id="UP001611075"/>
    </source>
</evidence>
<evidence type="ECO:0000256" key="1">
    <source>
        <dbReference type="ARBA" id="ARBA00004651"/>
    </source>
</evidence>
<accession>A0ABW7SX16</accession>
<protein>
    <submittedName>
        <fullName evidence="9">ABC transporter permease</fullName>
    </submittedName>
</protein>
<keyword evidence="5 7" id="KW-0472">Membrane</keyword>
<evidence type="ECO:0000256" key="4">
    <source>
        <dbReference type="ARBA" id="ARBA00022989"/>
    </source>
</evidence>
<name>A0ABW7SX16_9ACTN</name>
<feature type="transmembrane region" description="Helical" evidence="7">
    <location>
        <begin position="67"/>
        <end position="92"/>
    </location>
</feature>
<dbReference type="InterPro" id="IPR003838">
    <property type="entry name" value="ABC3_permease_C"/>
</dbReference>
<comment type="subcellular location">
    <subcellularLocation>
        <location evidence="1">Cell membrane</location>
        <topology evidence="1">Multi-pass membrane protein</topology>
    </subcellularLocation>
</comment>
<dbReference type="RefSeq" id="WP_396685324.1">
    <property type="nucleotide sequence ID" value="NZ_JBIRPU010000035.1"/>
</dbReference>
<dbReference type="Pfam" id="PF02687">
    <property type="entry name" value="FtsX"/>
    <property type="match status" value="2"/>
</dbReference>
<feature type="transmembrane region" description="Helical" evidence="7">
    <location>
        <begin position="291"/>
        <end position="309"/>
    </location>
</feature>
<evidence type="ECO:0000259" key="8">
    <source>
        <dbReference type="Pfam" id="PF02687"/>
    </source>
</evidence>
<comment type="similarity">
    <text evidence="6">Belongs to the ABC-4 integral membrane protein family.</text>
</comment>
<dbReference type="EMBL" id="JBIRPU010000035">
    <property type="protein sequence ID" value="MFI0796837.1"/>
    <property type="molecule type" value="Genomic_DNA"/>
</dbReference>
<feature type="transmembrane region" description="Helical" evidence="7">
    <location>
        <begin position="162"/>
        <end position="183"/>
    </location>
</feature>
<keyword evidence="4 7" id="KW-1133">Transmembrane helix</keyword>
<evidence type="ECO:0000313" key="9">
    <source>
        <dbReference type="EMBL" id="MFI0796837.1"/>
    </source>
</evidence>
<evidence type="ECO:0000256" key="5">
    <source>
        <dbReference type="ARBA" id="ARBA00023136"/>
    </source>
</evidence>
<reference evidence="9 10" key="1">
    <citation type="submission" date="2024-10" db="EMBL/GenBank/DDBJ databases">
        <title>The Natural Products Discovery Center: Release of the First 8490 Sequenced Strains for Exploring Actinobacteria Biosynthetic Diversity.</title>
        <authorList>
            <person name="Kalkreuter E."/>
            <person name="Kautsar S.A."/>
            <person name="Yang D."/>
            <person name="Bader C.D."/>
            <person name="Teijaro C.N."/>
            <person name="Fluegel L."/>
            <person name="Davis C.M."/>
            <person name="Simpson J.R."/>
            <person name="Lauterbach L."/>
            <person name="Steele A.D."/>
            <person name="Gui C."/>
            <person name="Meng S."/>
            <person name="Li G."/>
            <person name="Viehrig K."/>
            <person name="Ye F."/>
            <person name="Su P."/>
            <person name="Kiefer A.F."/>
            <person name="Nichols A."/>
            <person name="Cepeda A.J."/>
            <person name="Yan W."/>
            <person name="Fan B."/>
            <person name="Jiang Y."/>
            <person name="Adhikari A."/>
            <person name="Zheng C.-J."/>
            <person name="Schuster L."/>
            <person name="Cowan T.M."/>
            <person name="Smanski M.J."/>
            <person name="Chevrette M.G."/>
            <person name="De Carvalho L.P.S."/>
            <person name="Shen B."/>
        </authorList>
    </citation>
    <scope>NUCLEOTIDE SEQUENCE [LARGE SCALE GENOMIC DNA]</scope>
    <source>
        <strain evidence="9 10">NPDC021253</strain>
    </source>
</reference>
<proteinExistence type="inferred from homology"/>
<feature type="domain" description="ABC3 transporter permease C-terminal" evidence="8">
    <location>
        <begin position="499"/>
        <end position="612"/>
    </location>
</feature>
<gene>
    <name evidence="9" type="ORF">ACH4OY_29745</name>
</gene>
<feature type="transmembrane region" description="Helical" evidence="7">
    <location>
        <begin position="583"/>
        <end position="606"/>
    </location>
</feature>
<feature type="transmembrane region" description="Helical" evidence="7">
    <location>
        <begin position="536"/>
        <end position="563"/>
    </location>
</feature>
<feature type="transmembrane region" description="Helical" evidence="7">
    <location>
        <begin position="113"/>
        <end position="132"/>
    </location>
</feature>
<evidence type="ECO:0000256" key="6">
    <source>
        <dbReference type="ARBA" id="ARBA00038076"/>
    </source>
</evidence>
<keyword evidence="2" id="KW-1003">Cell membrane</keyword>
<keyword evidence="3 7" id="KW-0812">Transmembrane</keyword>
<keyword evidence="10" id="KW-1185">Reference proteome</keyword>
<comment type="caution">
    <text evidence="9">The sequence shown here is derived from an EMBL/GenBank/DDBJ whole genome shotgun (WGS) entry which is preliminary data.</text>
</comment>
<organism evidence="9 10">
    <name type="scientific">Micromonospora rubida</name>
    <dbReference type="NCBI Taxonomy" id="2697657"/>
    <lineage>
        <taxon>Bacteria</taxon>
        <taxon>Bacillati</taxon>
        <taxon>Actinomycetota</taxon>
        <taxon>Actinomycetes</taxon>
        <taxon>Micromonosporales</taxon>
        <taxon>Micromonosporaceae</taxon>
        <taxon>Micromonospora</taxon>
    </lineage>
</organism>
<dbReference type="Proteomes" id="UP001611075">
    <property type="component" value="Unassembled WGS sequence"/>
</dbReference>
<feature type="transmembrane region" description="Helical" evidence="7">
    <location>
        <begin position="236"/>
        <end position="261"/>
    </location>
</feature>
<feature type="transmembrane region" description="Helical" evidence="7">
    <location>
        <begin position="491"/>
        <end position="515"/>
    </location>
</feature>
<evidence type="ECO:0000256" key="7">
    <source>
        <dbReference type="SAM" id="Phobius"/>
    </source>
</evidence>
<dbReference type="PANTHER" id="PTHR30572:SF4">
    <property type="entry name" value="ABC TRANSPORTER PERMEASE YTRF"/>
    <property type="match status" value="1"/>
</dbReference>
<dbReference type="InterPro" id="IPR050250">
    <property type="entry name" value="Macrolide_Exporter_MacB"/>
</dbReference>
<dbReference type="PANTHER" id="PTHR30572">
    <property type="entry name" value="MEMBRANE COMPONENT OF TRANSPORTER-RELATED"/>
    <property type="match status" value="1"/>
</dbReference>
<sequence>MLQMSWQTFRARWQLFAGAFVAVALGVALVHSSLLLLMAAVDPVLPAGLSATEIQQLRAGYDGTSSLLAMVLTIAGFLAVFVVGSTFAFTVAQRRTELATLRLNGGSRWQLRRLLLGEALILGLLGSAAGIACTEPVLRGQLAVLRSFEFVPDSFDAPWRGWTPVVSVGVGVVVGLCGVFSAAQRAARVEPLEALRETGAARRVMTASRWVVGGLFLAGTVAIVAIAPSVPADYALPLYLGLCMTLAVTLNAFAPLVVPLASRVLGVIARGPLGELAMANLRAGVRRTSSIAAPVLVLVAIVGGLAGSVDTVSTAMLRERTGSLTGELQVRADRPVGAELAALPGVRAVSAEPGVDLGPDNPTAIAVDPAAYQATHRVEVTAGDFVAVVGDGVAVRANATPGRVFSLGDELLAPDGRRLRVVALLPPVLNDIGMFVPAAMGTEQAGTGYWLRTDQPDQVAAAIRAAGLGEVTSRADWLEDFRRSQRRDSNAVLLALLGAGTLYAAIAVVNAVMIGAADRRAEFAAARLTGLTRRQVVRTALLESLAVVGIGLTLGGLAAAGTIYGVSRSLANLTGHWHAEVPWTLVSSLTLAAVLLVTTASTLSTLAATRIPAIRLAGAGD</sequence>